<protein>
    <submittedName>
        <fullName evidence="1">Uncharacterized protein</fullName>
    </submittedName>
</protein>
<reference evidence="1" key="1">
    <citation type="submission" date="2021-02" db="EMBL/GenBank/DDBJ databases">
        <authorList>
            <person name="Dougan E. K."/>
            <person name="Rhodes N."/>
            <person name="Thang M."/>
            <person name="Chan C."/>
        </authorList>
    </citation>
    <scope>NUCLEOTIDE SEQUENCE</scope>
</reference>
<gene>
    <name evidence="1" type="ORF">SNAT2548_LOCUS9781</name>
</gene>
<comment type="caution">
    <text evidence="1">The sequence shown here is derived from an EMBL/GenBank/DDBJ whole genome shotgun (WGS) entry which is preliminary data.</text>
</comment>
<evidence type="ECO:0000313" key="1">
    <source>
        <dbReference type="EMBL" id="CAE7233605.1"/>
    </source>
</evidence>
<proteinExistence type="predicted"/>
<evidence type="ECO:0000313" key="2">
    <source>
        <dbReference type="Proteomes" id="UP000604046"/>
    </source>
</evidence>
<organism evidence="1 2">
    <name type="scientific">Symbiodinium natans</name>
    <dbReference type="NCBI Taxonomy" id="878477"/>
    <lineage>
        <taxon>Eukaryota</taxon>
        <taxon>Sar</taxon>
        <taxon>Alveolata</taxon>
        <taxon>Dinophyceae</taxon>
        <taxon>Suessiales</taxon>
        <taxon>Symbiodiniaceae</taxon>
        <taxon>Symbiodinium</taxon>
    </lineage>
</organism>
<name>A0A812KTU8_9DINO</name>
<keyword evidence="2" id="KW-1185">Reference proteome</keyword>
<dbReference type="AlphaFoldDB" id="A0A812KTU8"/>
<accession>A0A812KTU8</accession>
<dbReference type="Proteomes" id="UP000604046">
    <property type="component" value="Unassembled WGS sequence"/>
</dbReference>
<dbReference type="EMBL" id="CAJNDS010000780">
    <property type="protein sequence ID" value="CAE7233605.1"/>
    <property type="molecule type" value="Genomic_DNA"/>
</dbReference>
<sequence length="100" mass="11376">MSSLMSRTNTPSCSKAVSLCIALVRKRLGKRDRRDVDAWHGMDFYGMRVERYRRCLRCSRRVLQGGKMWGSGISRVTKKGSSCRGQVDSLRQDAKHILLG</sequence>